<dbReference type="KEGG" id="more:E1B28_003869"/>
<sequence>MSSKHHSRQTSRPRSNTSHHSIGQSSSTAAYSRPALYPVRGPTTVTIYEDPIAIDGFRRRLEIAKRQGDKKCIRRMEENLRHAERPQVMELNYLGMPYTPGTHGPARRIPLDLDGFNLDFVYWDTRLIGEKVIFCCTVMPHDLAATTPYDWREHKVQVFSIDPLDRETEVTSDYLMTAVAGQRMLIKVPTRSSTSPYASRLVVLHPEGGLLPILALC</sequence>
<comment type="caution">
    <text evidence="2">The sequence shown here is derived from an EMBL/GenBank/DDBJ whole genome shotgun (WGS) entry which is preliminary data.</text>
</comment>
<dbReference type="EMBL" id="CM032182">
    <property type="protein sequence ID" value="KAG7096432.1"/>
    <property type="molecule type" value="Genomic_DNA"/>
</dbReference>
<dbReference type="OrthoDB" id="3107307at2759"/>
<dbReference type="RefSeq" id="XP_043012902.1">
    <property type="nucleotide sequence ID" value="XM_043148307.1"/>
</dbReference>
<protein>
    <submittedName>
        <fullName evidence="2">Uncharacterized protein</fullName>
    </submittedName>
</protein>
<accession>A0A9P8ABN9</accession>
<feature type="compositionally biased region" description="Basic residues" evidence="1">
    <location>
        <begin position="1"/>
        <end position="11"/>
    </location>
</feature>
<evidence type="ECO:0000256" key="1">
    <source>
        <dbReference type="SAM" id="MobiDB-lite"/>
    </source>
</evidence>
<feature type="region of interest" description="Disordered" evidence="1">
    <location>
        <begin position="1"/>
        <end position="35"/>
    </location>
</feature>
<gene>
    <name evidence="2" type="ORF">E1B28_003869</name>
</gene>
<name>A0A9P8ABN9_9AGAR</name>
<proteinExistence type="predicted"/>
<dbReference type="Proteomes" id="UP001049176">
    <property type="component" value="Chromosome 2"/>
</dbReference>
<dbReference type="GeneID" id="66072945"/>
<feature type="compositionally biased region" description="Polar residues" evidence="1">
    <location>
        <begin position="12"/>
        <end position="30"/>
    </location>
</feature>
<dbReference type="AlphaFoldDB" id="A0A9P8ABN9"/>
<evidence type="ECO:0000313" key="2">
    <source>
        <dbReference type="EMBL" id="KAG7096432.1"/>
    </source>
</evidence>
<reference evidence="2" key="1">
    <citation type="journal article" date="2021" name="Genome Biol. Evol.">
        <title>The assembled and annotated genome of the fairy-ring fungus Marasmius oreades.</title>
        <authorList>
            <person name="Hiltunen M."/>
            <person name="Ament-Velasquez S.L."/>
            <person name="Johannesson H."/>
        </authorList>
    </citation>
    <scope>NUCLEOTIDE SEQUENCE</scope>
    <source>
        <strain evidence="2">03SP1</strain>
    </source>
</reference>
<evidence type="ECO:0000313" key="3">
    <source>
        <dbReference type="Proteomes" id="UP001049176"/>
    </source>
</evidence>
<keyword evidence="3" id="KW-1185">Reference proteome</keyword>
<organism evidence="2 3">
    <name type="scientific">Marasmius oreades</name>
    <name type="common">fairy-ring Marasmius</name>
    <dbReference type="NCBI Taxonomy" id="181124"/>
    <lineage>
        <taxon>Eukaryota</taxon>
        <taxon>Fungi</taxon>
        <taxon>Dikarya</taxon>
        <taxon>Basidiomycota</taxon>
        <taxon>Agaricomycotina</taxon>
        <taxon>Agaricomycetes</taxon>
        <taxon>Agaricomycetidae</taxon>
        <taxon>Agaricales</taxon>
        <taxon>Marasmiineae</taxon>
        <taxon>Marasmiaceae</taxon>
        <taxon>Marasmius</taxon>
    </lineage>
</organism>